<evidence type="ECO:0000313" key="3">
    <source>
        <dbReference type="Proteomes" id="UP000315295"/>
    </source>
</evidence>
<dbReference type="Proteomes" id="UP000315295">
    <property type="component" value="Unassembled WGS sequence"/>
</dbReference>
<dbReference type="STRING" id="106549.A0A540KNR5"/>
<dbReference type="EMBL" id="VIEB01001073">
    <property type="protein sequence ID" value="TQD75799.1"/>
    <property type="molecule type" value="Genomic_DNA"/>
</dbReference>
<proteinExistence type="predicted"/>
<evidence type="ECO:0000259" key="1">
    <source>
        <dbReference type="Pfam" id="PF02259"/>
    </source>
</evidence>
<accession>A0A540KNR5</accession>
<feature type="domain" description="PIK-related kinase FAT" evidence="1">
    <location>
        <begin position="57"/>
        <end position="101"/>
    </location>
</feature>
<comment type="caution">
    <text evidence="2">The sequence shown here is derived from an EMBL/GenBank/DDBJ whole genome shotgun (WGS) entry which is preliminary data.</text>
</comment>
<dbReference type="AlphaFoldDB" id="A0A540KNR5"/>
<gene>
    <name evidence="2" type="ORF">C1H46_038696</name>
</gene>
<keyword evidence="3" id="KW-1185">Reference proteome</keyword>
<organism evidence="2 3">
    <name type="scientific">Malus baccata</name>
    <name type="common">Siberian crab apple</name>
    <name type="synonym">Pyrus baccata</name>
    <dbReference type="NCBI Taxonomy" id="106549"/>
    <lineage>
        <taxon>Eukaryota</taxon>
        <taxon>Viridiplantae</taxon>
        <taxon>Streptophyta</taxon>
        <taxon>Embryophyta</taxon>
        <taxon>Tracheophyta</taxon>
        <taxon>Spermatophyta</taxon>
        <taxon>Magnoliopsida</taxon>
        <taxon>eudicotyledons</taxon>
        <taxon>Gunneridae</taxon>
        <taxon>Pentapetalae</taxon>
        <taxon>rosids</taxon>
        <taxon>fabids</taxon>
        <taxon>Rosales</taxon>
        <taxon>Rosaceae</taxon>
        <taxon>Amygdaloideae</taxon>
        <taxon>Maleae</taxon>
        <taxon>Malus</taxon>
    </lineage>
</organism>
<dbReference type="Pfam" id="PF02259">
    <property type="entry name" value="FAT"/>
    <property type="match status" value="1"/>
</dbReference>
<protein>
    <recommendedName>
        <fullName evidence="1">PIK-related kinase FAT domain-containing protein</fullName>
    </recommendedName>
</protein>
<sequence>MIRHCLLRRCLLSPSSLATFLLILSRSLCFLFPTERNSKLCISRFQEKVPNTAASGDGSSNGTFFRAVLLVRRGKCDEAREYVERARKCLATELVALMDTSDDFKSVFLEMLHREICVGQSLQIQG</sequence>
<dbReference type="InterPro" id="IPR003151">
    <property type="entry name" value="PIK-rel_kinase_FAT"/>
</dbReference>
<reference evidence="2 3" key="1">
    <citation type="journal article" date="2019" name="G3 (Bethesda)">
        <title>Sequencing of a Wild Apple (Malus baccata) Genome Unravels the Differences Between Cultivated and Wild Apple Species Regarding Disease Resistance and Cold Tolerance.</title>
        <authorList>
            <person name="Chen X."/>
        </authorList>
    </citation>
    <scope>NUCLEOTIDE SEQUENCE [LARGE SCALE GENOMIC DNA]</scope>
    <source>
        <strain evidence="3">cv. Shandingzi</strain>
        <tissue evidence="2">Leaves</tissue>
    </source>
</reference>
<name>A0A540KNR5_MALBA</name>
<evidence type="ECO:0000313" key="2">
    <source>
        <dbReference type="EMBL" id="TQD75799.1"/>
    </source>
</evidence>